<dbReference type="GO" id="GO:0003677">
    <property type="term" value="F:DNA binding"/>
    <property type="evidence" value="ECO:0007669"/>
    <property type="project" value="UniProtKB-KW"/>
</dbReference>
<evidence type="ECO:0000313" key="10">
    <source>
        <dbReference type="EMBL" id="GAA0150281.1"/>
    </source>
</evidence>
<dbReference type="PROSITE" id="PS51032">
    <property type="entry name" value="AP2_ERF"/>
    <property type="match status" value="1"/>
</dbReference>
<dbReference type="PANTHER" id="PTHR31677:SF75">
    <property type="entry name" value="ETHYLENE-RESPONSIVE TRANSCRIPTION FACTOR ERF084"/>
    <property type="match status" value="1"/>
</dbReference>
<dbReference type="InterPro" id="IPR016177">
    <property type="entry name" value="DNA-bd_dom_sf"/>
</dbReference>
<dbReference type="PANTHER" id="PTHR31677">
    <property type="entry name" value="AP2 DOMAIN CLASS TRANSCRIPTION FACTOR"/>
    <property type="match status" value="1"/>
</dbReference>
<dbReference type="Proteomes" id="UP001454036">
    <property type="component" value="Unassembled WGS sequence"/>
</dbReference>
<proteinExistence type="predicted"/>
<evidence type="ECO:0000256" key="8">
    <source>
        <dbReference type="SAM" id="MobiDB-lite"/>
    </source>
</evidence>
<comment type="caution">
    <text evidence="10">The sequence shown here is derived from an EMBL/GenBank/DDBJ whole genome shotgun (WGS) entry which is preliminary data.</text>
</comment>
<keyword evidence="4" id="KW-0805">Transcription regulation</keyword>
<keyword evidence="11" id="KW-1185">Reference proteome</keyword>
<reference evidence="10 11" key="1">
    <citation type="submission" date="2024-01" db="EMBL/GenBank/DDBJ databases">
        <title>The complete chloroplast genome sequence of Lithospermum erythrorhizon: insights into the phylogenetic relationship among Boraginaceae species and the maternal lineages of purple gromwells.</title>
        <authorList>
            <person name="Okada T."/>
            <person name="Watanabe K."/>
        </authorList>
    </citation>
    <scope>NUCLEOTIDE SEQUENCE [LARGE SCALE GENOMIC DNA]</scope>
</reference>
<feature type="domain" description="AP2/ERF" evidence="9">
    <location>
        <begin position="166"/>
        <end position="223"/>
    </location>
</feature>
<dbReference type="FunFam" id="3.30.730.10:FF:000001">
    <property type="entry name" value="Ethylene-responsive transcription factor 2"/>
    <property type="match status" value="1"/>
</dbReference>
<dbReference type="SMART" id="SM00380">
    <property type="entry name" value="AP2"/>
    <property type="match status" value="1"/>
</dbReference>
<protein>
    <submittedName>
        <fullName evidence="10">DNA-binding transcription factor</fullName>
    </submittedName>
</protein>
<evidence type="ECO:0000313" key="11">
    <source>
        <dbReference type="Proteomes" id="UP001454036"/>
    </source>
</evidence>
<evidence type="ECO:0000256" key="2">
    <source>
        <dbReference type="ARBA" id="ARBA00022745"/>
    </source>
</evidence>
<accession>A0AAV3PGY6</accession>
<evidence type="ECO:0000256" key="4">
    <source>
        <dbReference type="ARBA" id="ARBA00023015"/>
    </source>
</evidence>
<evidence type="ECO:0000256" key="1">
    <source>
        <dbReference type="ARBA" id="ARBA00004123"/>
    </source>
</evidence>
<keyword evidence="2" id="KW-0936">Ethylene signaling pathway</keyword>
<evidence type="ECO:0000256" key="7">
    <source>
        <dbReference type="ARBA" id="ARBA00023242"/>
    </source>
</evidence>
<dbReference type="Pfam" id="PF00847">
    <property type="entry name" value="AP2"/>
    <property type="match status" value="1"/>
</dbReference>
<keyword evidence="3" id="KW-0611">Plant defense</keyword>
<organism evidence="10 11">
    <name type="scientific">Lithospermum erythrorhizon</name>
    <name type="common">Purple gromwell</name>
    <name type="synonym">Lithospermum officinale var. erythrorhizon</name>
    <dbReference type="NCBI Taxonomy" id="34254"/>
    <lineage>
        <taxon>Eukaryota</taxon>
        <taxon>Viridiplantae</taxon>
        <taxon>Streptophyta</taxon>
        <taxon>Embryophyta</taxon>
        <taxon>Tracheophyta</taxon>
        <taxon>Spermatophyta</taxon>
        <taxon>Magnoliopsida</taxon>
        <taxon>eudicotyledons</taxon>
        <taxon>Gunneridae</taxon>
        <taxon>Pentapetalae</taxon>
        <taxon>asterids</taxon>
        <taxon>lamiids</taxon>
        <taxon>Boraginales</taxon>
        <taxon>Boraginaceae</taxon>
        <taxon>Boraginoideae</taxon>
        <taxon>Lithospermeae</taxon>
        <taxon>Lithospermum</taxon>
    </lineage>
</organism>
<dbReference type="GO" id="GO:0009873">
    <property type="term" value="P:ethylene-activated signaling pathway"/>
    <property type="evidence" value="ECO:0007669"/>
    <property type="project" value="UniProtKB-KW"/>
</dbReference>
<evidence type="ECO:0000256" key="6">
    <source>
        <dbReference type="ARBA" id="ARBA00023163"/>
    </source>
</evidence>
<dbReference type="GO" id="GO:0003700">
    <property type="term" value="F:DNA-binding transcription factor activity"/>
    <property type="evidence" value="ECO:0007669"/>
    <property type="project" value="InterPro"/>
</dbReference>
<dbReference type="Gene3D" id="3.30.730.10">
    <property type="entry name" value="AP2/ERF domain"/>
    <property type="match status" value="1"/>
</dbReference>
<keyword evidence="7" id="KW-0539">Nucleus</keyword>
<feature type="compositionally biased region" description="Basic residues" evidence="8">
    <location>
        <begin position="253"/>
        <end position="263"/>
    </location>
</feature>
<dbReference type="InterPro" id="IPR036955">
    <property type="entry name" value="AP2/ERF_dom_sf"/>
</dbReference>
<comment type="subcellular location">
    <subcellularLocation>
        <location evidence="1">Nucleus</location>
    </subcellularLocation>
</comment>
<evidence type="ECO:0000256" key="5">
    <source>
        <dbReference type="ARBA" id="ARBA00023125"/>
    </source>
</evidence>
<dbReference type="GO" id="GO:0006952">
    <property type="term" value="P:defense response"/>
    <property type="evidence" value="ECO:0007669"/>
    <property type="project" value="UniProtKB-KW"/>
</dbReference>
<dbReference type="AlphaFoldDB" id="A0AAV3PGY6"/>
<dbReference type="SUPFAM" id="SSF54171">
    <property type="entry name" value="DNA-binding domain"/>
    <property type="match status" value="1"/>
</dbReference>
<dbReference type="GO" id="GO:0005634">
    <property type="term" value="C:nucleus"/>
    <property type="evidence" value="ECO:0007669"/>
    <property type="project" value="UniProtKB-SubCell"/>
</dbReference>
<dbReference type="CDD" id="cd00018">
    <property type="entry name" value="AP2"/>
    <property type="match status" value="1"/>
</dbReference>
<dbReference type="InterPro" id="IPR001471">
    <property type="entry name" value="AP2/ERF_dom"/>
</dbReference>
<dbReference type="EMBL" id="BAABME010001561">
    <property type="protein sequence ID" value="GAA0150281.1"/>
    <property type="molecule type" value="Genomic_DNA"/>
</dbReference>
<keyword evidence="6" id="KW-0804">Transcription</keyword>
<evidence type="ECO:0000259" key="9">
    <source>
        <dbReference type="PROSITE" id="PS51032"/>
    </source>
</evidence>
<gene>
    <name evidence="10" type="ORF">LIER_09257</name>
</gene>
<sequence>MNQLTETSDSFQQLIMPYYQFNYSEPNLTTLLPLSQVSTPQFLWDFFPLQHKQENPFFREEFEDQNQEKNNKLLCGFCPLQQKLQNPVFIEEFDGQNQEKNPIVLEGIAAVVGEKVLFGSQNDKSHETNIETSKGKEGFIIDEKPRKILPTQKRNTTTTEIPVEKAYRGVRRRPWGRWSAEIRDRIGRCRHWLGTFDTAEEAARTYDAAARRLRGSKARTNFQIPSVFPLPNNNNNHICPTSSSSSSSEVKAKKLRKTNQRSKKKCDVVTSADQLFSSYPIIVNETKESEGLEFDLKLGGSFDKSTRKGASLV</sequence>
<keyword evidence="5 10" id="KW-0238">DNA-binding</keyword>
<name>A0AAV3PGY6_LITER</name>
<evidence type="ECO:0000256" key="3">
    <source>
        <dbReference type="ARBA" id="ARBA00022821"/>
    </source>
</evidence>
<feature type="region of interest" description="Disordered" evidence="8">
    <location>
        <begin position="240"/>
        <end position="263"/>
    </location>
</feature>
<dbReference type="PRINTS" id="PR00367">
    <property type="entry name" value="ETHRSPELEMNT"/>
</dbReference>